<dbReference type="HAMAP" id="MF_00095">
    <property type="entry name" value="SfsA"/>
    <property type="match status" value="1"/>
</dbReference>
<keyword evidence="5" id="KW-1185">Reference proteome</keyword>
<dbReference type="Pfam" id="PF17746">
    <property type="entry name" value="SfsA_N"/>
    <property type="match status" value="1"/>
</dbReference>
<dbReference type="OrthoDB" id="9802365at2"/>
<dbReference type="InterPro" id="IPR005224">
    <property type="entry name" value="SfsA"/>
</dbReference>
<dbReference type="CDD" id="cd22359">
    <property type="entry name" value="SfsA-like_bacterial"/>
    <property type="match status" value="1"/>
</dbReference>
<name>A0A0S2HYM0_9BACT</name>
<evidence type="ECO:0000313" key="5">
    <source>
        <dbReference type="Proteomes" id="UP000064893"/>
    </source>
</evidence>
<dbReference type="PANTHER" id="PTHR30545">
    <property type="entry name" value="SUGAR FERMENTATION STIMULATION PROTEIN A"/>
    <property type="match status" value="1"/>
</dbReference>
<dbReference type="InterPro" id="IPR040452">
    <property type="entry name" value="SfsA_C"/>
</dbReference>
<dbReference type="STRING" id="1307839.L21SP5_01504"/>
<comment type="similarity">
    <text evidence="1">Belongs to the SfsA family.</text>
</comment>
<dbReference type="EMBL" id="CP013118">
    <property type="protein sequence ID" value="ALO15152.1"/>
    <property type="molecule type" value="Genomic_DNA"/>
</dbReference>
<evidence type="ECO:0000256" key="1">
    <source>
        <dbReference type="HAMAP-Rule" id="MF_00095"/>
    </source>
</evidence>
<feature type="domain" description="SfsA N-terminal OB" evidence="3">
    <location>
        <begin position="13"/>
        <end position="79"/>
    </location>
</feature>
<dbReference type="PANTHER" id="PTHR30545:SF2">
    <property type="entry name" value="SUGAR FERMENTATION STIMULATION PROTEIN A"/>
    <property type="match status" value="1"/>
</dbReference>
<organism evidence="4 5">
    <name type="scientific">Salinivirga cyanobacteriivorans</name>
    <dbReference type="NCBI Taxonomy" id="1307839"/>
    <lineage>
        <taxon>Bacteria</taxon>
        <taxon>Pseudomonadati</taxon>
        <taxon>Bacteroidota</taxon>
        <taxon>Bacteroidia</taxon>
        <taxon>Bacteroidales</taxon>
        <taxon>Salinivirgaceae</taxon>
        <taxon>Salinivirga</taxon>
    </lineage>
</organism>
<dbReference type="InterPro" id="IPR041465">
    <property type="entry name" value="SfsA_N"/>
</dbReference>
<dbReference type="Gene3D" id="2.40.50.580">
    <property type="match status" value="1"/>
</dbReference>
<sequence>MKFNKKLVHGRLIRRYKRFLADVKLEDGQEITAHCTNSGSMKTCLEEGAEVYLSPVDDPKRKTQFTWEMIMINGKWIGINTNHPNLLAYEAIRSGQVPGLRGYDEVKREVKFQDSRFDVMAKSDKETCFIEVKNVTMKDGDFALFPDAKTERGRKHLQTLIRVKEESLRAVMFYVVQRMDVAKAGPAVDIDPAYADALKKAIDSGVEVIAMQAEVSPDGIDLVKETPFQWPH</sequence>
<protein>
    <recommendedName>
        <fullName evidence="1">Sugar fermentation stimulation protein homolog</fullName>
    </recommendedName>
</protein>
<dbReference type="RefSeq" id="WP_057952634.1">
    <property type="nucleotide sequence ID" value="NZ_CP013118.1"/>
</dbReference>
<dbReference type="Proteomes" id="UP000064893">
    <property type="component" value="Chromosome"/>
</dbReference>
<proteinExistence type="inferred from homology"/>
<reference evidence="4 5" key="1">
    <citation type="submission" date="2015-11" db="EMBL/GenBank/DDBJ databases">
        <title>Description and complete genome sequence of a novel strain predominating in hypersaline microbial mats and representing a new family of the Bacteriodetes phylum.</title>
        <authorList>
            <person name="Spring S."/>
            <person name="Bunk B."/>
            <person name="Sproer C."/>
            <person name="Klenk H.-P."/>
        </authorList>
    </citation>
    <scope>NUCLEOTIDE SEQUENCE [LARGE SCALE GENOMIC DNA]</scope>
    <source>
        <strain evidence="4 5">L21-Spi-D4</strain>
    </source>
</reference>
<evidence type="ECO:0000313" key="4">
    <source>
        <dbReference type="EMBL" id="ALO15152.1"/>
    </source>
</evidence>
<dbReference type="PATRIC" id="fig|1307839.3.peg.1603"/>
<dbReference type="KEGG" id="blq:L21SP5_01504"/>
<accession>A0A0S2HYM0</accession>
<evidence type="ECO:0000259" key="2">
    <source>
        <dbReference type="Pfam" id="PF03749"/>
    </source>
</evidence>
<gene>
    <name evidence="1 4" type="primary">sfsA</name>
    <name evidence="4" type="ORF">L21SP5_01504</name>
</gene>
<dbReference type="NCBIfam" id="TIGR00230">
    <property type="entry name" value="sfsA"/>
    <property type="match status" value="1"/>
</dbReference>
<dbReference type="Gene3D" id="3.40.1350.60">
    <property type="match status" value="1"/>
</dbReference>
<dbReference type="AlphaFoldDB" id="A0A0S2HYM0"/>
<evidence type="ECO:0000259" key="3">
    <source>
        <dbReference type="Pfam" id="PF17746"/>
    </source>
</evidence>
<feature type="domain" description="Sugar fermentation stimulation protein C-terminal" evidence="2">
    <location>
        <begin position="83"/>
        <end position="218"/>
    </location>
</feature>
<dbReference type="Pfam" id="PF03749">
    <property type="entry name" value="SfsA"/>
    <property type="match status" value="1"/>
</dbReference>
<dbReference type="GO" id="GO:0003677">
    <property type="term" value="F:DNA binding"/>
    <property type="evidence" value="ECO:0007669"/>
    <property type="project" value="InterPro"/>
</dbReference>